<keyword evidence="3" id="KW-1185">Reference proteome</keyword>
<accession>A0A8J4PXU8</accession>
<sequence length="469" mass="54332">MTDNYNLNQDQEFLKWISTFSNKDIRIGLNIKNIDEFNQFLNHKYKYLINSINFTKKLRQSFDLVGFDKIVYLSLKCSKEFNFQGTLPESIRELELQSSKGCQDRDIDGILSQLGNSKIRKLSLPLYRKTLFLKEYQLPMTLCDFNYLSHANSFQFIFPNNQQVFKNCKIIITSKEDLKWAQENKCISNIGIGDLDCPITLDLIPSQINQLEIKHNMKIDSLPDHLEKLTLSSHLGNGVKLGSKLEYFSGFGFFREKLTRESLPFSLKTLLLHFYDQPLDHGLFHNNLSSLTLSSFNQPLERGVLPETLTQLYLPNFNLPLESLVLPSKLKELDCSNFNNTLESNSLPKSLTKLCFPNFTKSFPFKCPLDNLKRLSIHTCNNSVINIIGNLLKIKLIIKNIDSDLNLRDTCIQQLIIKCTLNNQSIRIESLPKHLQTLYSSTLEIKSLSNEYSFKFKTNKETLKKRYFK</sequence>
<evidence type="ECO:0000313" key="3">
    <source>
        <dbReference type="Proteomes" id="UP000695562"/>
    </source>
</evidence>
<dbReference type="PANTHER" id="PTHR32134:SF92">
    <property type="entry name" value="FNIP REPEAT-CONTAINING PROTEIN"/>
    <property type="match status" value="1"/>
</dbReference>
<evidence type="ECO:0000256" key="1">
    <source>
        <dbReference type="ARBA" id="ARBA00022737"/>
    </source>
</evidence>
<reference evidence="2" key="1">
    <citation type="submission" date="2020-01" db="EMBL/GenBank/DDBJ databases">
        <title>Development of genomics and gene disruption for Polysphondylium violaceum indicates a role for the polyketide synthase stlB in stalk morphogenesis.</title>
        <authorList>
            <person name="Narita B."/>
            <person name="Kawabe Y."/>
            <person name="Kin K."/>
            <person name="Saito T."/>
            <person name="Gibbs R."/>
            <person name="Kuspa A."/>
            <person name="Muzny D."/>
            <person name="Queller D."/>
            <person name="Richards S."/>
            <person name="Strassman J."/>
            <person name="Sucgang R."/>
            <person name="Worley K."/>
            <person name="Schaap P."/>
        </authorList>
    </citation>
    <scope>NUCLEOTIDE SEQUENCE</scope>
    <source>
        <strain evidence="2">QSvi11</strain>
    </source>
</reference>
<dbReference type="InterPro" id="IPR008615">
    <property type="entry name" value="FNIP"/>
</dbReference>
<dbReference type="Proteomes" id="UP000695562">
    <property type="component" value="Unassembled WGS sequence"/>
</dbReference>
<organism evidence="2 3">
    <name type="scientific">Polysphondylium violaceum</name>
    <dbReference type="NCBI Taxonomy" id="133409"/>
    <lineage>
        <taxon>Eukaryota</taxon>
        <taxon>Amoebozoa</taxon>
        <taxon>Evosea</taxon>
        <taxon>Eumycetozoa</taxon>
        <taxon>Dictyostelia</taxon>
        <taxon>Dictyosteliales</taxon>
        <taxon>Dictyosteliaceae</taxon>
        <taxon>Polysphondylium</taxon>
    </lineage>
</organism>
<dbReference type="InterPro" id="IPR051251">
    <property type="entry name" value="STK_FNIP-Repeat"/>
</dbReference>
<dbReference type="EMBL" id="AJWJ01000165">
    <property type="protein sequence ID" value="KAF2074109.1"/>
    <property type="molecule type" value="Genomic_DNA"/>
</dbReference>
<proteinExistence type="predicted"/>
<keyword evidence="1" id="KW-0677">Repeat</keyword>
<dbReference type="Pfam" id="PF05725">
    <property type="entry name" value="FNIP"/>
    <property type="match status" value="1"/>
</dbReference>
<comment type="caution">
    <text evidence="2">The sequence shown here is derived from an EMBL/GenBank/DDBJ whole genome shotgun (WGS) entry which is preliminary data.</text>
</comment>
<protein>
    <submittedName>
        <fullName evidence="2">Uncharacterized protein</fullName>
    </submittedName>
</protein>
<gene>
    <name evidence="2" type="ORF">CYY_004594</name>
</gene>
<dbReference type="PANTHER" id="PTHR32134">
    <property type="entry name" value="FNIP REPEAT-CONTAINING PROTEIN"/>
    <property type="match status" value="1"/>
</dbReference>
<dbReference type="AlphaFoldDB" id="A0A8J4PXU8"/>
<name>A0A8J4PXU8_9MYCE</name>
<evidence type="ECO:0000313" key="2">
    <source>
        <dbReference type="EMBL" id="KAF2074109.1"/>
    </source>
</evidence>